<evidence type="ECO:0000313" key="3">
    <source>
        <dbReference type="EMBL" id="MFC5530303.1"/>
    </source>
</evidence>
<proteinExistence type="predicted"/>
<feature type="transmembrane region" description="Helical" evidence="1">
    <location>
        <begin position="49"/>
        <end position="67"/>
    </location>
</feature>
<sequence>MAVNFCTNCGTKLELSESFCGECGTQITREPTVTAEFVPTVPRKINYKALAVIVIVIIAAVFIYKYLHPSIADRAIKAAKNELIKQGNEDSEGEISGYKFSEIETKLIQREDRGLEQEGRIRVSGKFSYVYEDKRNYKFFGTTVSYYKGEFDPSTFSFETDYESYEKDKDYDQDE</sequence>
<keyword evidence="1" id="KW-0472">Membrane</keyword>
<comment type="caution">
    <text evidence="3">The sequence shown here is derived from an EMBL/GenBank/DDBJ whole genome shotgun (WGS) entry which is preliminary data.</text>
</comment>
<organism evidence="3 4">
    <name type="scientific">Cohnella yongneupensis</name>
    <dbReference type="NCBI Taxonomy" id="425006"/>
    <lineage>
        <taxon>Bacteria</taxon>
        <taxon>Bacillati</taxon>
        <taxon>Bacillota</taxon>
        <taxon>Bacilli</taxon>
        <taxon>Bacillales</taxon>
        <taxon>Paenibacillaceae</taxon>
        <taxon>Cohnella</taxon>
    </lineage>
</organism>
<protein>
    <submittedName>
        <fullName evidence="3">Zinc ribbon domain-containing protein</fullName>
    </submittedName>
</protein>
<keyword evidence="1" id="KW-0812">Transmembrane</keyword>
<dbReference type="InterPro" id="IPR026870">
    <property type="entry name" value="Zinc_ribbon_dom"/>
</dbReference>
<evidence type="ECO:0000313" key="4">
    <source>
        <dbReference type="Proteomes" id="UP001596108"/>
    </source>
</evidence>
<keyword evidence="4" id="KW-1185">Reference proteome</keyword>
<dbReference type="Proteomes" id="UP001596108">
    <property type="component" value="Unassembled WGS sequence"/>
</dbReference>
<dbReference type="RefSeq" id="WP_378112243.1">
    <property type="nucleotide sequence ID" value="NZ_JBHSNC010000038.1"/>
</dbReference>
<name>A0ABW0R0U5_9BACL</name>
<dbReference type="EMBL" id="JBHSNC010000038">
    <property type="protein sequence ID" value="MFC5530303.1"/>
    <property type="molecule type" value="Genomic_DNA"/>
</dbReference>
<gene>
    <name evidence="3" type="ORF">ACFPQ4_12770</name>
</gene>
<evidence type="ECO:0000256" key="1">
    <source>
        <dbReference type="SAM" id="Phobius"/>
    </source>
</evidence>
<evidence type="ECO:0000259" key="2">
    <source>
        <dbReference type="Pfam" id="PF13240"/>
    </source>
</evidence>
<keyword evidence="1" id="KW-1133">Transmembrane helix</keyword>
<dbReference type="Pfam" id="PF13240">
    <property type="entry name" value="Zn_Ribbon_1"/>
    <property type="match status" value="1"/>
</dbReference>
<feature type="domain" description="Zinc-ribbon" evidence="2">
    <location>
        <begin position="5"/>
        <end position="26"/>
    </location>
</feature>
<reference evidence="4" key="1">
    <citation type="journal article" date="2019" name="Int. J. Syst. Evol. Microbiol.">
        <title>The Global Catalogue of Microorganisms (GCM) 10K type strain sequencing project: providing services to taxonomists for standard genome sequencing and annotation.</title>
        <authorList>
            <consortium name="The Broad Institute Genomics Platform"/>
            <consortium name="The Broad Institute Genome Sequencing Center for Infectious Disease"/>
            <person name="Wu L."/>
            <person name="Ma J."/>
        </authorList>
    </citation>
    <scope>NUCLEOTIDE SEQUENCE [LARGE SCALE GENOMIC DNA]</scope>
    <source>
        <strain evidence="4">CGMCC 1.18578</strain>
    </source>
</reference>
<accession>A0ABW0R0U5</accession>